<dbReference type="PANTHER" id="PTHR36842">
    <property type="entry name" value="PROTEIN TOLB HOMOLOG"/>
    <property type="match status" value="1"/>
</dbReference>
<dbReference type="RefSeq" id="WP_216799559.1">
    <property type="nucleotide sequence ID" value="NZ_CP076723.1"/>
</dbReference>
<accession>A0ABX8J7W9</accession>
<protein>
    <recommendedName>
        <fullName evidence="3">Biopolymer transporter Tol</fullName>
    </recommendedName>
</protein>
<organism evidence="1 2">
    <name type="scientific">Geomonas oryzisoli</name>
    <dbReference type="NCBI Taxonomy" id="2847992"/>
    <lineage>
        <taxon>Bacteria</taxon>
        <taxon>Pseudomonadati</taxon>
        <taxon>Thermodesulfobacteriota</taxon>
        <taxon>Desulfuromonadia</taxon>
        <taxon>Geobacterales</taxon>
        <taxon>Geobacteraceae</taxon>
        <taxon>Geomonas</taxon>
    </lineage>
</organism>
<dbReference type="EMBL" id="CP076723">
    <property type="protein sequence ID" value="QWV92799.1"/>
    <property type="molecule type" value="Genomic_DNA"/>
</dbReference>
<dbReference type="Proteomes" id="UP000683557">
    <property type="component" value="Chromosome"/>
</dbReference>
<evidence type="ECO:0000313" key="1">
    <source>
        <dbReference type="EMBL" id="QWV92799.1"/>
    </source>
</evidence>
<gene>
    <name evidence="1" type="ORF">KP004_16695</name>
</gene>
<name>A0ABX8J7W9_9BACT</name>
<keyword evidence="2" id="KW-1185">Reference proteome</keyword>
<sequence>MKAMSLTTVLALCLTGCQKESAKPQDLSLLTTTTTVAEIPGGSQQGGAWNANAIRNVPQVEFNATGRGFFYTAEQGGKFHVVHNGKRGNSYTNILTPTLSPDGQRLAYQAYVEDKLRMVVDGKEGEVVDELEIPFFSPDSRHVAYQAKTGGRWYFVVDGRSFPAYRTEHNQFGFSADGTRMAFVDSLAEGAKPRLIVTDLDFKKQWIREATGTVMVISEDKTRIAATSDVQGKQRVIELSLAKPDQVKEGALYDSIKDLVISPDGSSVAYVAEKGGTRLLVCNGQEKPFPVGKLVGQIVFRPGNTGVGLLTDSNGSCAFHEPFSGSEPDVRRYDEVGELAYSKDGKGRVYLGRKVTPGVTGKSIFAVVNGKEGPRFDKVTGPTFSPDGKRVVYRVRHEGKRFVVVSDLDGKIIRQDPVHEMVFPPVFSPDGKLLAYGVKDGGKLVWNVEKL</sequence>
<evidence type="ECO:0008006" key="3">
    <source>
        <dbReference type="Google" id="ProtNLM"/>
    </source>
</evidence>
<evidence type="ECO:0000313" key="2">
    <source>
        <dbReference type="Proteomes" id="UP000683557"/>
    </source>
</evidence>
<reference evidence="1 2" key="1">
    <citation type="submission" date="2021-06" db="EMBL/GenBank/DDBJ databases">
        <title>Gemonas diversity in paddy soil.</title>
        <authorList>
            <person name="Liu G."/>
        </authorList>
    </citation>
    <scope>NUCLEOTIDE SEQUENCE [LARGE SCALE GENOMIC DNA]</scope>
    <source>
        <strain evidence="1 2">RG10</strain>
    </source>
</reference>
<proteinExistence type="predicted"/>
<dbReference type="Pfam" id="PF07676">
    <property type="entry name" value="PD40"/>
    <property type="match status" value="2"/>
</dbReference>
<dbReference type="InterPro" id="IPR011659">
    <property type="entry name" value="WD40"/>
</dbReference>